<evidence type="ECO:0000313" key="2">
    <source>
        <dbReference type="Proteomes" id="UP000198972"/>
    </source>
</evidence>
<dbReference type="EMBL" id="FNBG01000005">
    <property type="protein sequence ID" value="SDF08286.1"/>
    <property type="molecule type" value="Genomic_DNA"/>
</dbReference>
<dbReference type="STRING" id="670482.SAMN04488542_105173"/>
<protein>
    <submittedName>
        <fullName evidence="1">Stage VI sporulation protein F</fullName>
    </submittedName>
</protein>
<evidence type="ECO:0000313" key="1">
    <source>
        <dbReference type="EMBL" id="SDF08286.1"/>
    </source>
</evidence>
<gene>
    <name evidence="1" type="ORF">SAMN04488542_105173</name>
</gene>
<dbReference type="Pfam" id="PF14069">
    <property type="entry name" value="SpoVIF"/>
    <property type="match status" value="1"/>
</dbReference>
<dbReference type="AlphaFoldDB" id="A0A1G7I6V4"/>
<sequence length="99" mass="11507">MYTLPTYHQYGISPQLVERVKLKMKNPAVKERIKKLVDGLTKSDLQDRSKVRRLVKSSASILNENLSGAQEEQLVQFVIAQKIDPRNTLHLIKLWSMFR</sequence>
<dbReference type="Proteomes" id="UP000198972">
    <property type="component" value="Unassembled WGS sequence"/>
</dbReference>
<keyword evidence="2" id="KW-1185">Reference proteome</keyword>
<name>A0A1G7I6V4_9BACL</name>
<proteinExistence type="predicted"/>
<dbReference type="InterPro" id="IPR025942">
    <property type="entry name" value="SpoVIF"/>
</dbReference>
<accession>A0A1G7I6V4</accession>
<reference evidence="1 2" key="1">
    <citation type="submission" date="2016-10" db="EMBL/GenBank/DDBJ databases">
        <authorList>
            <person name="de Groot N.N."/>
        </authorList>
    </citation>
    <scope>NUCLEOTIDE SEQUENCE [LARGE SCALE GENOMIC DNA]</scope>
    <source>
        <strain evidence="1 2">DSM 28129</strain>
    </source>
</reference>
<organism evidence="1 2">
    <name type="scientific">Fontibacillus panacisegetis</name>
    <dbReference type="NCBI Taxonomy" id="670482"/>
    <lineage>
        <taxon>Bacteria</taxon>
        <taxon>Bacillati</taxon>
        <taxon>Bacillota</taxon>
        <taxon>Bacilli</taxon>
        <taxon>Bacillales</taxon>
        <taxon>Paenibacillaceae</taxon>
        <taxon>Fontibacillus</taxon>
    </lineage>
</organism>